<evidence type="ECO:0000256" key="5">
    <source>
        <dbReference type="ARBA" id="ARBA00022605"/>
    </source>
</evidence>
<evidence type="ECO:0000256" key="10">
    <source>
        <dbReference type="ARBA" id="ARBA00022842"/>
    </source>
</evidence>
<dbReference type="GO" id="GO:0005948">
    <property type="term" value="C:acetolactate synthase complex"/>
    <property type="evidence" value="ECO:0007669"/>
    <property type="project" value="TreeGrafter"/>
</dbReference>
<dbReference type="FunFam" id="3.40.50.970:FF:000007">
    <property type="entry name" value="Acetolactate synthase"/>
    <property type="match status" value="1"/>
</dbReference>
<evidence type="ECO:0000256" key="2">
    <source>
        <dbReference type="ARBA" id="ARBA00005025"/>
    </source>
</evidence>
<evidence type="ECO:0000256" key="13">
    <source>
        <dbReference type="ARBA" id="ARBA00048670"/>
    </source>
</evidence>
<dbReference type="KEGG" id="atm:ANT_03260"/>
<dbReference type="FunFam" id="3.40.50.970:FF:000016">
    <property type="entry name" value="Acetolactate synthase"/>
    <property type="match status" value="1"/>
</dbReference>
<dbReference type="HOGENOM" id="CLU_013748_1_2_0"/>
<dbReference type="NCBIfam" id="TIGR00118">
    <property type="entry name" value="acolac_lg"/>
    <property type="match status" value="1"/>
</dbReference>
<keyword evidence="11 14" id="KW-0786">Thiamine pyrophosphate</keyword>
<evidence type="ECO:0000313" key="18">
    <source>
        <dbReference type="EMBL" id="BAJ62360.1"/>
    </source>
</evidence>
<keyword evidence="12 14" id="KW-0100">Branched-chain amino acid biosynthesis</keyword>
<dbReference type="STRING" id="926569.ANT_03260"/>
<evidence type="ECO:0000256" key="1">
    <source>
        <dbReference type="ARBA" id="ARBA00004974"/>
    </source>
</evidence>
<keyword evidence="5 14" id="KW-0028">Amino-acid biosynthesis</keyword>
<evidence type="ECO:0000256" key="11">
    <source>
        <dbReference type="ARBA" id="ARBA00023052"/>
    </source>
</evidence>
<dbReference type="FunCoup" id="E8N025">
    <property type="interactions" value="413"/>
</dbReference>
<comment type="pathway">
    <text evidence="1 14">Amino-acid biosynthesis; L-isoleucine biosynthesis; L-isoleucine from 2-oxobutanoate: step 1/4.</text>
</comment>
<dbReference type="SUPFAM" id="SSF52467">
    <property type="entry name" value="DHS-like NAD/FAD-binding domain"/>
    <property type="match status" value="1"/>
</dbReference>
<dbReference type="GO" id="GO:0050660">
    <property type="term" value="F:flavin adenine dinucleotide binding"/>
    <property type="evidence" value="ECO:0007669"/>
    <property type="project" value="InterPro"/>
</dbReference>
<accession>E8N025</accession>
<dbReference type="PANTHER" id="PTHR18968">
    <property type="entry name" value="THIAMINE PYROPHOSPHATE ENZYMES"/>
    <property type="match status" value="1"/>
</dbReference>
<sequence>MMKRTGAQIVWETLMREGVEVVFGYPGGANLPIYDAMLDYPVRHVLVRHEQGAAHMADGYARASGKVGVAMATSGPGATNLVTGIATAMMDSSPVVFLTGQVVSKFIGYDAFQETDVTGITLPITKHNYLVTRVEELGDTLREAFYIARTGRPGPVLVDIAKDAQQNSTDWEYSDRPIQLRGYRPNRHPLSKQVEQALEMLSTARKPLILAGRGVLLSGAMRELREFAERAHVPVAVTLLGIGSFPASHPLSLGMMGMHGEAWVNQAIQESDLLLAFGMRFDDRVTGNLKTYAPNARKIHLDIDPAEINKNVRVDVGIVGDLRESLQTFLEHLPQMDHSDWVEHINTLKGESAVRDIQYLPPDGHLYAAHVIHDLWRYTGGNALVVTDVGQHQMWAAQYYRHDQPFQWITSGGLGTMGFGLPAAIGARIARPDAEVWAIVGDGGFQMTAAELSTAAQEGVKVNVAIINNGFLGMVRQWQEFFYDRRYAATPMRSPDFVKLAEAHGLTGLRVWRREEVFDAIQRARETDGTVVIDFRVEQEDSVYPMVPAGADLHNMIRRPVRNPLVETAQDEM</sequence>
<protein>
    <recommendedName>
        <fullName evidence="4 14">Acetolactate synthase</fullName>
        <ecNumber evidence="4 14">2.2.1.6</ecNumber>
    </recommendedName>
</protein>
<feature type="domain" description="Thiamine pyrophosphate enzyme TPP-binding" evidence="16">
    <location>
        <begin position="388"/>
        <end position="535"/>
    </location>
</feature>
<dbReference type="InterPro" id="IPR029061">
    <property type="entry name" value="THDP-binding"/>
</dbReference>
<comment type="similarity">
    <text evidence="3 14">Belongs to the TPP enzyme family.</text>
</comment>
<dbReference type="Proteomes" id="UP000008922">
    <property type="component" value="Chromosome"/>
</dbReference>
<gene>
    <name evidence="18" type="primary">ilvB</name>
    <name evidence="18" type="ordered locus">ANT_03260</name>
</gene>
<feature type="domain" description="Thiamine pyrophosphate enzyme central" evidence="15">
    <location>
        <begin position="194"/>
        <end position="327"/>
    </location>
</feature>
<keyword evidence="9" id="KW-0274">FAD</keyword>
<dbReference type="PROSITE" id="PS00187">
    <property type="entry name" value="TPP_ENZYMES"/>
    <property type="match status" value="1"/>
</dbReference>
<keyword evidence="6" id="KW-0285">Flavoprotein</keyword>
<dbReference type="Gene3D" id="3.40.50.970">
    <property type="match status" value="2"/>
</dbReference>
<evidence type="ECO:0000259" key="16">
    <source>
        <dbReference type="Pfam" id="PF02775"/>
    </source>
</evidence>
<dbReference type="InterPro" id="IPR012846">
    <property type="entry name" value="Acetolactate_synth_lsu"/>
</dbReference>
<dbReference type="InterPro" id="IPR012000">
    <property type="entry name" value="Thiamin_PyroP_enz_cen_dom"/>
</dbReference>
<dbReference type="GO" id="GO:0000287">
    <property type="term" value="F:magnesium ion binding"/>
    <property type="evidence" value="ECO:0007669"/>
    <property type="project" value="UniProtKB-UniRule"/>
</dbReference>
<evidence type="ECO:0000256" key="12">
    <source>
        <dbReference type="ARBA" id="ARBA00023304"/>
    </source>
</evidence>
<dbReference type="eggNOG" id="COG0028">
    <property type="taxonomic scope" value="Bacteria"/>
</dbReference>
<evidence type="ECO:0000256" key="14">
    <source>
        <dbReference type="RuleBase" id="RU003591"/>
    </source>
</evidence>
<evidence type="ECO:0000256" key="6">
    <source>
        <dbReference type="ARBA" id="ARBA00022630"/>
    </source>
</evidence>
<dbReference type="RefSeq" id="WP_013558757.1">
    <property type="nucleotide sequence ID" value="NC_014960.1"/>
</dbReference>
<dbReference type="AlphaFoldDB" id="E8N025"/>
<evidence type="ECO:0000256" key="9">
    <source>
        <dbReference type="ARBA" id="ARBA00022827"/>
    </source>
</evidence>
<evidence type="ECO:0000256" key="7">
    <source>
        <dbReference type="ARBA" id="ARBA00022679"/>
    </source>
</evidence>
<keyword evidence="8 14" id="KW-0479">Metal-binding</keyword>
<dbReference type="GO" id="GO:0030976">
    <property type="term" value="F:thiamine pyrophosphate binding"/>
    <property type="evidence" value="ECO:0007669"/>
    <property type="project" value="UniProtKB-UniRule"/>
</dbReference>
<proteinExistence type="inferred from homology"/>
<keyword evidence="19" id="KW-1185">Reference proteome</keyword>
<keyword evidence="10 14" id="KW-0460">Magnesium</keyword>
<dbReference type="Pfam" id="PF02775">
    <property type="entry name" value="TPP_enzyme_C"/>
    <property type="match status" value="1"/>
</dbReference>
<dbReference type="EC" id="2.2.1.6" evidence="4 14"/>
<dbReference type="InterPro" id="IPR029035">
    <property type="entry name" value="DHS-like_NAD/FAD-binding_dom"/>
</dbReference>
<dbReference type="CDD" id="cd07035">
    <property type="entry name" value="TPP_PYR_POX_like"/>
    <property type="match status" value="1"/>
</dbReference>
<organism evidence="18 19">
    <name type="scientific">Anaerolinea thermophila (strain DSM 14523 / JCM 11388 / NBRC 100420 / UNI-1)</name>
    <dbReference type="NCBI Taxonomy" id="926569"/>
    <lineage>
        <taxon>Bacteria</taxon>
        <taxon>Bacillati</taxon>
        <taxon>Chloroflexota</taxon>
        <taxon>Anaerolineae</taxon>
        <taxon>Anaerolineales</taxon>
        <taxon>Anaerolineaceae</taxon>
        <taxon>Anaerolinea</taxon>
    </lineage>
</organism>
<evidence type="ECO:0000259" key="15">
    <source>
        <dbReference type="Pfam" id="PF00205"/>
    </source>
</evidence>
<dbReference type="UniPathway" id="UPA00049">
    <property type="reaction ID" value="UER00059"/>
</dbReference>
<comment type="catalytic activity">
    <reaction evidence="13 14">
        <text>2 pyruvate + H(+) = (2S)-2-acetolactate + CO2</text>
        <dbReference type="Rhea" id="RHEA:25249"/>
        <dbReference type="ChEBI" id="CHEBI:15361"/>
        <dbReference type="ChEBI" id="CHEBI:15378"/>
        <dbReference type="ChEBI" id="CHEBI:16526"/>
        <dbReference type="ChEBI" id="CHEBI:58476"/>
        <dbReference type="EC" id="2.2.1.6"/>
    </reaction>
</comment>
<dbReference type="InterPro" id="IPR039368">
    <property type="entry name" value="AHAS_TPP"/>
</dbReference>
<dbReference type="GO" id="GO:0009099">
    <property type="term" value="P:L-valine biosynthetic process"/>
    <property type="evidence" value="ECO:0007669"/>
    <property type="project" value="UniProtKB-UniPathway"/>
</dbReference>
<dbReference type="FunFam" id="3.40.50.1220:FF:000008">
    <property type="entry name" value="Acetolactate synthase"/>
    <property type="match status" value="1"/>
</dbReference>
<reference evidence="18 19" key="1">
    <citation type="submission" date="2010-12" db="EMBL/GenBank/DDBJ databases">
        <title>Whole genome sequence of Anaerolinea thermophila UNI-1.</title>
        <authorList>
            <person name="Narita-Yamada S."/>
            <person name="Kishi E."/>
            <person name="Watanabe Y."/>
            <person name="Takasaki K."/>
            <person name="Ankai A."/>
            <person name="Oguchi A."/>
            <person name="Fukui S."/>
            <person name="Takahashi M."/>
            <person name="Yashiro I."/>
            <person name="Hosoyama A."/>
            <person name="Sekiguchi Y."/>
            <person name="Hanada S."/>
            <person name="Fujita N."/>
        </authorList>
    </citation>
    <scope>NUCLEOTIDE SEQUENCE [LARGE SCALE GENOMIC DNA]</scope>
    <source>
        <strain evidence="19">DSM 14523 / JCM 11388 / NBRC 100420 / UNI-1</strain>
    </source>
</reference>
<comment type="cofactor">
    <cofactor evidence="14">
        <name>Mg(2+)</name>
        <dbReference type="ChEBI" id="CHEBI:18420"/>
    </cofactor>
    <text evidence="14">Binds 1 Mg(2+) ion per subunit.</text>
</comment>
<dbReference type="GO" id="GO:0009097">
    <property type="term" value="P:isoleucine biosynthetic process"/>
    <property type="evidence" value="ECO:0007669"/>
    <property type="project" value="UniProtKB-UniPathway"/>
</dbReference>
<dbReference type="CDD" id="cd02015">
    <property type="entry name" value="TPP_AHAS"/>
    <property type="match status" value="1"/>
</dbReference>
<comment type="cofactor">
    <cofactor evidence="14">
        <name>thiamine diphosphate</name>
        <dbReference type="ChEBI" id="CHEBI:58937"/>
    </cofactor>
    <text evidence="14">Binds 1 thiamine pyrophosphate per subunit.</text>
</comment>
<dbReference type="InterPro" id="IPR045229">
    <property type="entry name" value="TPP_enz"/>
</dbReference>
<dbReference type="Pfam" id="PF02776">
    <property type="entry name" value="TPP_enzyme_N"/>
    <property type="match status" value="1"/>
</dbReference>
<evidence type="ECO:0000256" key="4">
    <source>
        <dbReference type="ARBA" id="ARBA00013145"/>
    </source>
</evidence>
<keyword evidence="7 14" id="KW-0808">Transferase</keyword>
<name>E8N025_ANATU</name>
<dbReference type="InterPro" id="IPR012001">
    <property type="entry name" value="Thiamin_PyroP_enz_TPP-bd_dom"/>
</dbReference>
<comment type="pathway">
    <text evidence="2 14">Amino-acid biosynthesis; L-valine biosynthesis; L-valine from pyruvate: step 1/4.</text>
</comment>
<dbReference type="InterPro" id="IPR011766">
    <property type="entry name" value="TPP_enzyme_TPP-bd"/>
</dbReference>
<dbReference type="SUPFAM" id="SSF52518">
    <property type="entry name" value="Thiamin diphosphate-binding fold (THDP-binding)"/>
    <property type="match status" value="2"/>
</dbReference>
<dbReference type="GO" id="GO:0003984">
    <property type="term" value="F:acetolactate synthase activity"/>
    <property type="evidence" value="ECO:0007669"/>
    <property type="project" value="UniProtKB-EC"/>
</dbReference>
<dbReference type="Pfam" id="PF00205">
    <property type="entry name" value="TPP_enzyme_M"/>
    <property type="match status" value="1"/>
</dbReference>
<dbReference type="InterPro" id="IPR000399">
    <property type="entry name" value="TPP-bd_CS"/>
</dbReference>
<evidence type="ECO:0000259" key="17">
    <source>
        <dbReference type="Pfam" id="PF02776"/>
    </source>
</evidence>
<dbReference type="PANTHER" id="PTHR18968:SF13">
    <property type="entry name" value="ACETOLACTATE SYNTHASE CATALYTIC SUBUNIT, MITOCHONDRIAL"/>
    <property type="match status" value="1"/>
</dbReference>
<evidence type="ECO:0000313" key="19">
    <source>
        <dbReference type="Proteomes" id="UP000008922"/>
    </source>
</evidence>
<dbReference type="UniPathway" id="UPA00047">
    <property type="reaction ID" value="UER00055"/>
</dbReference>
<evidence type="ECO:0000256" key="3">
    <source>
        <dbReference type="ARBA" id="ARBA00007812"/>
    </source>
</evidence>
<dbReference type="InParanoid" id="E8N025"/>
<dbReference type="EMBL" id="AP012029">
    <property type="protein sequence ID" value="BAJ62360.1"/>
    <property type="molecule type" value="Genomic_DNA"/>
</dbReference>
<feature type="domain" description="Thiamine pyrophosphate enzyme N-terminal TPP-binding" evidence="17">
    <location>
        <begin position="5"/>
        <end position="118"/>
    </location>
</feature>
<evidence type="ECO:0000256" key="8">
    <source>
        <dbReference type="ARBA" id="ARBA00022723"/>
    </source>
</evidence>
<dbReference type="Gene3D" id="3.40.50.1220">
    <property type="entry name" value="TPP-binding domain"/>
    <property type="match status" value="1"/>
</dbReference>